<dbReference type="EMBL" id="CAKXAJ010003201">
    <property type="protein sequence ID" value="CAH2208344.1"/>
    <property type="molecule type" value="Genomic_DNA"/>
</dbReference>
<keyword evidence="3" id="KW-1185">Reference proteome</keyword>
<accession>A0A8S4QCL5</accession>
<organism evidence="2 3">
    <name type="scientific">Pararge aegeria aegeria</name>
    <dbReference type="NCBI Taxonomy" id="348720"/>
    <lineage>
        <taxon>Eukaryota</taxon>
        <taxon>Metazoa</taxon>
        <taxon>Ecdysozoa</taxon>
        <taxon>Arthropoda</taxon>
        <taxon>Hexapoda</taxon>
        <taxon>Insecta</taxon>
        <taxon>Pterygota</taxon>
        <taxon>Neoptera</taxon>
        <taxon>Endopterygota</taxon>
        <taxon>Lepidoptera</taxon>
        <taxon>Glossata</taxon>
        <taxon>Ditrysia</taxon>
        <taxon>Papilionoidea</taxon>
        <taxon>Nymphalidae</taxon>
        <taxon>Satyrinae</taxon>
        <taxon>Satyrini</taxon>
        <taxon>Parargina</taxon>
        <taxon>Pararge</taxon>
    </lineage>
</organism>
<dbReference type="Proteomes" id="UP000838756">
    <property type="component" value="Unassembled WGS sequence"/>
</dbReference>
<protein>
    <submittedName>
        <fullName evidence="2">Jg26243 protein</fullName>
    </submittedName>
</protein>
<gene>
    <name evidence="2" type="primary">jg26243</name>
    <name evidence="2" type="ORF">PAEG_LOCUS960</name>
</gene>
<feature type="compositionally biased region" description="Basic residues" evidence="1">
    <location>
        <begin position="1"/>
        <end position="14"/>
    </location>
</feature>
<feature type="region of interest" description="Disordered" evidence="1">
    <location>
        <begin position="1"/>
        <end position="56"/>
    </location>
</feature>
<comment type="caution">
    <text evidence="2">The sequence shown here is derived from an EMBL/GenBank/DDBJ whole genome shotgun (WGS) entry which is preliminary data.</text>
</comment>
<reference evidence="2" key="1">
    <citation type="submission" date="2022-03" db="EMBL/GenBank/DDBJ databases">
        <authorList>
            <person name="Lindestad O."/>
        </authorList>
    </citation>
    <scope>NUCLEOTIDE SEQUENCE</scope>
</reference>
<sequence>MKGKGIKNSQKHGGRSFSCHRAQTMPLLSPPPRDSEQARKRASFVTNPALPAETGALNPRSSVYIMQTKKAYDYFASPKLHLLNGKNVIRSQTGRQDGRCGKS</sequence>
<evidence type="ECO:0000313" key="2">
    <source>
        <dbReference type="EMBL" id="CAH2208344.1"/>
    </source>
</evidence>
<dbReference type="OrthoDB" id="10555387at2759"/>
<evidence type="ECO:0000313" key="3">
    <source>
        <dbReference type="Proteomes" id="UP000838756"/>
    </source>
</evidence>
<proteinExistence type="predicted"/>
<evidence type="ECO:0000256" key="1">
    <source>
        <dbReference type="SAM" id="MobiDB-lite"/>
    </source>
</evidence>
<dbReference type="AlphaFoldDB" id="A0A8S4QCL5"/>
<name>A0A8S4QCL5_9NEOP</name>